<evidence type="ECO:0000313" key="3">
    <source>
        <dbReference type="EMBL" id="KAK3050144.1"/>
    </source>
</evidence>
<dbReference type="SUPFAM" id="SSF51735">
    <property type="entry name" value="NAD(P)-binding Rossmann-fold domains"/>
    <property type="match status" value="1"/>
</dbReference>
<evidence type="ECO:0008006" key="5">
    <source>
        <dbReference type="Google" id="ProtNLM"/>
    </source>
</evidence>
<dbReference type="PROSITE" id="PS00061">
    <property type="entry name" value="ADH_SHORT"/>
    <property type="match status" value="1"/>
</dbReference>
<dbReference type="Proteomes" id="UP001271007">
    <property type="component" value="Unassembled WGS sequence"/>
</dbReference>
<sequence>MGRLDGKTAIVTGAGSGFGEAIAHAFVKEGANVLISDIAVEGGKRVESEIASKAYPGGGSGIFVEHNVTKREDWEKALELAKSKLGKLDIVVNNAGTTYKKQPSMGVTEEDFDRIVNVNCKSIFMSVSVVMPYFVEQKKGVYLSTSSVSGARTRPGQVFYGGTKGFLNTVTQGLAAEYGPDGIRVNSICPLRGATGLLEMFSGVADTPEERERFAKSVPLGRMSDPQDIANAAVYLASDEASFVTGVNLPIDGGRLAV</sequence>
<dbReference type="GO" id="GO:0016491">
    <property type="term" value="F:oxidoreductase activity"/>
    <property type="evidence" value="ECO:0007669"/>
    <property type="project" value="UniProtKB-KW"/>
</dbReference>
<dbReference type="PRINTS" id="PR00081">
    <property type="entry name" value="GDHRDH"/>
</dbReference>
<dbReference type="NCBIfam" id="NF005559">
    <property type="entry name" value="PRK07231.1"/>
    <property type="match status" value="1"/>
</dbReference>
<keyword evidence="4" id="KW-1185">Reference proteome</keyword>
<evidence type="ECO:0000256" key="1">
    <source>
        <dbReference type="ARBA" id="ARBA00022857"/>
    </source>
</evidence>
<dbReference type="AlphaFoldDB" id="A0AAJ0G6S3"/>
<dbReference type="PANTHER" id="PTHR43639:SF5">
    <property type="entry name" value="OXIDOREDUCTASE, SHORT-CHAIN DEHYDROGENASE_REDUCTASE FAMILY (AFU_ORTHOLOGUE AFUA_6G09140)"/>
    <property type="match status" value="1"/>
</dbReference>
<dbReference type="InterPro" id="IPR002347">
    <property type="entry name" value="SDR_fam"/>
</dbReference>
<dbReference type="InterPro" id="IPR036291">
    <property type="entry name" value="NAD(P)-bd_dom_sf"/>
</dbReference>
<gene>
    <name evidence="3" type="ORF">LTR09_008533</name>
</gene>
<dbReference type="FunFam" id="3.40.50.720:FF:000084">
    <property type="entry name" value="Short-chain dehydrogenase reductase"/>
    <property type="match status" value="1"/>
</dbReference>
<protein>
    <recommendedName>
        <fullName evidence="5">Alcohol dehydrogenase</fullName>
    </recommendedName>
</protein>
<reference evidence="3" key="1">
    <citation type="submission" date="2023-04" db="EMBL/GenBank/DDBJ databases">
        <title>Black Yeasts Isolated from many extreme environments.</title>
        <authorList>
            <person name="Coleine C."/>
            <person name="Stajich J.E."/>
            <person name="Selbmann L."/>
        </authorList>
    </citation>
    <scope>NUCLEOTIDE SEQUENCE</scope>
    <source>
        <strain evidence="3">CCFEE 5312</strain>
    </source>
</reference>
<dbReference type="InterPro" id="IPR020904">
    <property type="entry name" value="Sc_DH/Rdtase_CS"/>
</dbReference>
<proteinExistence type="predicted"/>
<keyword evidence="1" id="KW-0521">NADP</keyword>
<keyword evidence="2" id="KW-0560">Oxidoreductase</keyword>
<comment type="caution">
    <text evidence="3">The sequence shown here is derived from an EMBL/GenBank/DDBJ whole genome shotgun (WGS) entry which is preliminary data.</text>
</comment>
<accession>A0AAJ0G6S3</accession>
<name>A0AAJ0G6S3_9PEZI</name>
<evidence type="ECO:0000256" key="2">
    <source>
        <dbReference type="ARBA" id="ARBA00023002"/>
    </source>
</evidence>
<organism evidence="3 4">
    <name type="scientific">Extremus antarcticus</name>
    <dbReference type="NCBI Taxonomy" id="702011"/>
    <lineage>
        <taxon>Eukaryota</taxon>
        <taxon>Fungi</taxon>
        <taxon>Dikarya</taxon>
        <taxon>Ascomycota</taxon>
        <taxon>Pezizomycotina</taxon>
        <taxon>Dothideomycetes</taxon>
        <taxon>Dothideomycetidae</taxon>
        <taxon>Mycosphaerellales</taxon>
        <taxon>Extremaceae</taxon>
        <taxon>Extremus</taxon>
    </lineage>
</organism>
<dbReference type="EMBL" id="JAWDJX010000034">
    <property type="protein sequence ID" value="KAK3050144.1"/>
    <property type="molecule type" value="Genomic_DNA"/>
</dbReference>
<dbReference type="PANTHER" id="PTHR43639">
    <property type="entry name" value="OXIDOREDUCTASE, SHORT-CHAIN DEHYDROGENASE/REDUCTASE FAMILY (AFU_ORTHOLOGUE AFUA_5G02870)"/>
    <property type="match status" value="1"/>
</dbReference>
<dbReference type="PRINTS" id="PR00080">
    <property type="entry name" value="SDRFAMILY"/>
</dbReference>
<evidence type="ECO:0000313" key="4">
    <source>
        <dbReference type="Proteomes" id="UP001271007"/>
    </source>
</evidence>
<dbReference type="Pfam" id="PF13561">
    <property type="entry name" value="adh_short_C2"/>
    <property type="match status" value="1"/>
</dbReference>
<dbReference type="Gene3D" id="3.40.50.720">
    <property type="entry name" value="NAD(P)-binding Rossmann-like Domain"/>
    <property type="match status" value="1"/>
</dbReference>